<sequence>MLSVANLDTGAVASHNVVPGGLDPERTQSGWVVKLHNRVRELAVSVGASVTHEALTLWLPPQWRPDAPAVQRYELEAEAVAGFDNMPWRLFLGRNHPAPPVDPAERLARLCVLADLLLLDLVIEVRREGLGWDVRYEVPGSPVPMFRTGRLDLPEALAHTDVAGALAGLAERGRGVAARLMQPDRPRPPAVPAVDVDQLERRILADCVDPADGSELPGAQAIWRNGRWWHTSLRDGAPVETLVEQLTGQVVRRVRVPLRRGFTPPEPSWLGAEIGWRPCPDCVPGSRLRSCDCRLRGRGMDPGCPHCHGAGLRTSALACFTCDGTHRLHEAVMLTLTDLRHRIVHLTWHAGTPEEVTLAATQPGGKPVVQLPDRYRLATWAPILGVRPEDLAEADGGHEIESDLRGGYVTLPWAGADPVAEHVRVAGRGQPAARLIVAAVRPDAPPLTELIRLALGLDLALEVSLCDLRHNADDPLRIGGLRWSVELRPRDAPVRPDQWPYRQTLEAALAWCVEFLPDTVAGVVPVDAAVPIPVPAAAPSDLPADPVPVLLRLAARHAGQVLTVRFTRAGCTLYLHHDEGMHLLAEALDLHDIER</sequence>
<protein>
    <submittedName>
        <fullName evidence="1">Uncharacterized protein</fullName>
    </submittedName>
</protein>
<dbReference type="EMBL" id="QXEC01000002">
    <property type="protein sequence ID" value="RIV40642.1"/>
    <property type="molecule type" value="Genomic_DNA"/>
</dbReference>
<evidence type="ECO:0000313" key="2">
    <source>
        <dbReference type="Proteomes" id="UP000283832"/>
    </source>
</evidence>
<name>A0A418N0F3_9ACTN</name>
<keyword evidence="2" id="KW-1185">Reference proteome</keyword>
<accession>A0A418N0F3</accession>
<organism evidence="1 2">
    <name type="scientific">Micromonospora radicis</name>
    <dbReference type="NCBI Taxonomy" id="1894971"/>
    <lineage>
        <taxon>Bacteria</taxon>
        <taxon>Bacillati</taxon>
        <taxon>Actinomycetota</taxon>
        <taxon>Actinomycetes</taxon>
        <taxon>Micromonosporales</taxon>
        <taxon>Micromonosporaceae</taxon>
        <taxon>Micromonospora</taxon>
    </lineage>
</organism>
<comment type="caution">
    <text evidence="1">The sequence shown here is derived from an EMBL/GenBank/DDBJ whole genome shotgun (WGS) entry which is preliminary data.</text>
</comment>
<evidence type="ECO:0000313" key="1">
    <source>
        <dbReference type="EMBL" id="RIV40642.1"/>
    </source>
</evidence>
<gene>
    <name evidence="1" type="ORF">D2L64_03195</name>
</gene>
<dbReference type="AlphaFoldDB" id="A0A418N0F3"/>
<proteinExistence type="predicted"/>
<reference evidence="1 2" key="1">
    <citation type="submission" date="2018-08" db="EMBL/GenBank/DDBJ databases">
        <title>Jishengella sp. nov., isolated from a root of Azadirachta indica A. Juss. var. siamensis Valenton.</title>
        <authorList>
            <person name="Kuncharoen N."/>
            <person name="Tanasupawat S."/>
            <person name="Kudo T."/>
            <person name="Ohkuma M."/>
        </authorList>
    </citation>
    <scope>NUCLEOTIDE SEQUENCE [LARGE SCALE GENOMIC DNA]</scope>
    <source>
        <strain evidence="1 2">AZ1-13</strain>
    </source>
</reference>
<dbReference type="Proteomes" id="UP000283832">
    <property type="component" value="Unassembled WGS sequence"/>
</dbReference>